<organism evidence="2 3">
    <name type="scientific">Nitrospirillum iridis</name>
    <dbReference type="NCBI Taxonomy" id="765888"/>
    <lineage>
        <taxon>Bacteria</taxon>
        <taxon>Pseudomonadati</taxon>
        <taxon>Pseudomonadota</taxon>
        <taxon>Alphaproteobacteria</taxon>
        <taxon>Rhodospirillales</taxon>
        <taxon>Azospirillaceae</taxon>
        <taxon>Nitrospirillum</taxon>
    </lineage>
</organism>
<dbReference type="PANTHER" id="PTHR36837:SF4">
    <property type="entry name" value="BLR0908 PROTEIN"/>
    <property type="match status" value="1"/>
</dbReference>
<comment type="caution">
    <text evidence="2">The sequence shown here is derived from an EMBL/GenBank/DDBJ whole genome shotgun (WGS) entry which is preliminary data.</text>
</comment>
<feature type="domain" description="PHB de-polymerase C-terminal" evidence="1">
    <location>
        <begin position="150"/>
        <end position="347"/>
    </location>
</feature>
<name>A0A7X0B099_9PROT</name>
<keyword evidence="2" id="KW-0378">Hydrolase</keyword>
<dbReference type="InterPro" id="IPR029058">
    <property type="entry name" value="AB_hydrolase_fold"/>
</dbReference>
<evidence type="ECO:0000313" key="3">
    <source>
        <dbReference type="Proteomes" id="UP000539175"/>
    </source>
</evidence>
<dbReference type="RefSeq" id="WP_184802937.1">
    <property type="nucleotide sequence ID" value="NZ_JACIIZ010000010.1"/>
</dbReference>
<dbReference type="Pfam" id="PF06850">
    <property type="entry name" value="PHB_depo_C"/>
    <property type="match status" value="1"/>
</dbReference>
<protein>
    <submittedName>
        <fullName evidence="2">Poly(3-hydroxybutyrate) depolymerase</fullName>
        <ecNumber evidence="2">3.1.1.75</ecNumber>
    </submittedName>
</protein>
<dbReference type="Proteomes" id="UP000539175">
    <property type="component" value="Unassembled WGS sequence"/>
</dbReference>
<sequence length="350" mass="37662">MPGLTAFGSPLPPRPTTAPFTEDVLVDGCFDRLLRLTAARPAPDRLQGPVLVVAPLSGIRPGLLFDMLASLAPLCDLHVLEWRDAGEVPAVCGGFGLSNCVARIMETVQDLGDGAHLLSLCQSALPALAATALLATSRTLPQPRSLTLIGGKIDPHANPTKGDRFAMDHSLAWFRDHAIDVVAPWRVGAGRPVYSEAAQKRVLMSYMGRHLMDGADIVAKALHDDGLDPIGHPFLPGVSALMDVPAEIFMDTIASVYHANALPRGDMAWFGLPVRPEAIRNTAILTIEGAMDDIASPGQSRVVHDLCPDIPADGHDHHLIPDTGHFSLFHGLPWRTEVLPRVERFLRLHG</sequence>
<dbReference type="InterPro" id="IPR051321">
    <property type="entry name" value="PHA/PHB_synthase"/>
</dbReference>
<dbReference type="EMBL" id="JACIIZ010000010">
    <property type="protein sequence ID" value="MBB6252977.1"/>
    <property type="molecule type" value="Genomic_DNA"/>
</dbReference>
<keyword evidence="3" id="KW-1185">Reference proteome</keyword>
<proteinExistence type="predicted"/>
<dbReference type="SUPFAM" id="SSF53474">
    <property type="entry name" value="alpha/beta-Hydrolases"/>
    <property type="match status" value="1"/>
</dbReference>
<dbReference type="InterPro" id="IPR009656">
    <property type="entry name" value="PHB_depo_C"/>
</dbReference>
<dbReference type="PANTHER" id="PTHR36837">
    <property type="entry name" value="POLY(3-HYDROXYALKANOATE) POLYMERASE SUBUNIT PHAC"/>
    <property type="match status" value="1"/>
</dbReference>
<dbReference type="GO" id="GO:0050526">
    <property type="term" value="F:poly(3-hydroxybutyrate) depolymerase activity"/>
    <property type="evidence" value="ECO:0007669"/>
    <property type="project" value="UniProtKB-EC"/>
</dbReference>
<evidence type="ECO:0000313" key="2">
    <source>
        <dbReference type="EMBL" id="MBB6252977.1"/>
    </source>
</evidence>
<accession>A0A7X0B099</accession>
<dbReference type="AlphaFoldDB" id="A0A7X0B099"/>
<evidence type="ECO:0000259" key="1">
    <source>
        <dbReference type="Pfam" id="PF06850"/>
    </source>
</evidence>
<gene>
    <name evidence="2" type="ORF">FHS74_003546</name>
</gene>
<dbReference type="EC" id="3.1.1.75" evidence="2"/>
<reference evidence="2 3" key="1">
    <citation type="submission" date="2020-08" db="EMBL/GenBank/DDBJ databases">
        <title>Genomic Encyclopedia of Type Strains, Phase IV (KMG-IV): sequencing the most valuable type-strain genomes for metagenomic binning, comparative biology and taxonomic classification.</title>
        <authorList>
            <person name="Goeker M."/>
        </authorList>
    </citation>
    <scope>NUCLEOTIDE SEQUENCE [LARGE SCALE GENOMIC DNA]</scope>
    <source>
        <strain evidence="2 3">DSM 22198</strain>
    </source>
</reference>